<feature type="region of interest" description="Disordered" evidence="1">
    <location>
        <begin position="1"/>
        <end position="33"/>
    </location>
</feature>
<dbReference type="EMBL" id="SFCI01000737">
    <property type="protein sequence ID" value="TFY78161.1"/>
    <property type="molecule type" value="Genomic_DNA"/>
</dbReference>
<sequence>MSKKHARALSATDAQPINKKAKGAEEKEMKPEPASDFIKLYAWVFEECVELEFQTSFGAARPADLEKLKTWKPNGRDGKKGIPDLLAVEFDTRHDSLSSDHDGSRDIAKLLDPYLSGKHGYVVDSTGNKPRDALMEFTLVNRKPAKGAFASVSIDRVSYSLNPEWHESDGRHRLHKWVTAVRIEYELKALRMVRRLLNAHRLSLDDRNSIDGNNSSDDEHPDDNENSDEDEHSNDSGCSDDDQSSDEDDVKAVANTNVTGNTGAEDTIESDSIRLYAWTYEDGYSDTVRFSAILPNDLNKLMVWKPKNKDDVEDRPELLELELGDHKWFEDDVEGRSRDIVKLFPSLIENEAEFWLHVDGEPNFAVLDVTVSKNQPEASPFVAVDISSAFYSPSDGFMSKEDSGAGNEEEHYLQKQDFCYVTAVEINRDVATAKMAQRLVKVYKEEAGSLLESKKRRA</sequence>
<organism evidence="2 3">
    <name type="scientific">Hericium alpestre</name>
    <dbReference type="NCBI Taxonomy" id="135208"/>
    <lineage>
        <taxon>Eukaryota</taxon>
        <taxon>Fungi</taxon>
        <taxon>Dikarya</taxon>
        <taxon>Basidiomycota</taxon>
        <taxon>Agaricomycotina</taxon>
        <taxon>Agaricomycetes</taxon>
        <taxon>Russulales</taxon>
        <taxon>Hericiaceae</taxon>
        <taxon>Hericium</taxon>
    </lineage>
</organism>
<dbReference type="AlphaFoldDB" id="A0A4Y9ZW93"/>
<protein>
    <submittedName>
        <fullName evidence="2">Uncharacterized protein</fullName>
    </submittedName>
</protein>
<evidence type="ECO:0000256" key="1">
    <source>
        <dbReference type="SAM" id="MobiDB-lite"/>
    </source>
</evidence>
<evidence type="ECO:0000313" key="3">
    <source>
        <dbReference type="Proteomes" id="UP000298061"/>
    </source>
</evidence>
<keyword evidence="3" id="KW-1185">Reference proteome</keyword>
<accession>A0A4Y9ZW93</accession>
<dbReference type="Proteomes" id="UP000298061">
    <property type="component" value="Unassembled WGS sequence"/>
</dbReference>
<proteinExistence type="predicted"/>
<evidence type="ECO:0000313" key="2">
    <source>
        <dbReference type="EMBL" id="TFY78161.1"/>
    </source>
</evidence>
<feature type="compositionally biased region" description="Acidic residues" evidence="1">
    <location>
        <begin position="219"/>
        <end position="248"/>
    </location>
</feature>
<feature type="compositionally biased region" description="Basic and acidic residues" evidence="1">
    <location>
        <begin position="22"/>
        <end position="33"/>
    </location>
</feature>
<gene>
    <name evidence="2" type="ORF">EWM64_g5851</name>
</gene>
<feature type="region of interest" description="Disordered" evidence="1">
    <location>
        <begin position="205"/>
        <end position="248"/>
    </location>
</feature>
<reference evidence="2 3" key="1">
    <citation type="submission" date="2019-02" db="EMBL/GenBank/DDBJ databases">
        <title>Genome sequencing of the rare red list fungi Hericium alpestre (H. flagellum).</title>
        <authorList>
            <person name="Buettner E."/>
            <person name="Kellner H."/>
        </authorList>
    </citation>
    <scope>NUCLEOTIDE SEQUENCE [LARGE SCALE GENOMIC DNA]</scope>
    <source>
        <strain evidence="2 3">DSM 108284</strain>
    </source>
</reference>
<name>A0A4Y9ZW93_9AGAM</name>
<comment type="caution">
    <text evidence="2">The sequence shown here is derived from an EMBL/GenBank/DDBJ whole genome shotgun (WGS) entry which is preliminary data.</text>
</comment>